<reference evidence="1 2" key="1">
    <citation type="submission" date="2024-01" db="EMBL/GenBank/DDBJ databases">
        <title>The genomes of 5 underutilized Papilionoideae crops provide insights into root nodulation and disease resistanc.</title>
        <authorList>
            <person name="Jiang F."/>
        </authorList>
    </citation>
    <scope>NUCLEOTIDE SEQUENCE [LARGE SCALE GENOMIC DNA]</scope>
    <source>
        <strain evidence="1">LVBAO_FW01</strain>
        <tissue evidence="1">Leaves</tissue>
    </source>
</reference>
<dbReference type="AlphaFoldDB" id="A0AAN9M080"/>
<gene>
    <name evidence="1" type="ORF">VNO77_15384</name>
</gene>
<dbReference type="Proteomes" id="UP001367508">
    <property type="component" value="Unassembled WGS sequence"/>
</dbReference>
<dbReference type="Pfam" id="PF03004">
    <property type="entry name" value="Transposase_24"/>
    <property type="match status" value="1"/>
</dbReference>
<keyword evidence="2" id="KW-1185">Reference proteome</keyword>
<name>A0AAN9M080_CANGL</name>
<comment type="caution">
    <text evidence="1">The sequence shown here is derived from an EMBL/GenBank/DDBJ whole genome shotgun (WGS) entry which is preliminary data.</text>
</comment>
<dbReference type="EMBL" id="JAYMYQ010000003">
    <property type="protein sequence ID" value="KAK7345026.1"/>
    <property type="molecule type" value="Genomic_DNA"/>
</dbReference>
<sequence length="106" mass="12671">MVWKAILDEAHRLYSNWHTRLHDYYMMYGTKEEALMYVPDDFNDSDWKILVDYFSIPWFEIVSGKNKTNKAKQRVNHTTGSKSFLEVSYDARDRVAGKEPNMQTLW</sequence>
<protein>
    <submittedName>
        <fullName evidence="1">Uncharacterized protein</fullName>
    </submittedName>
</protein>
<evidence type="ECO:0000313" key="2">
    <source>
        <dbReference type="Proteomes" id="UP001367508"/>
    </source>
</evidence>
<organism evidence="1 2">
    <name type="scientific">Canavalia gladiata</name>
    <name type="common">Sword bean</name>
    <name type="synonym">Dolichos gladiatus</name>
    <dbReference type="NCBI Taxonomy" id="3824"/>
    <lineage>
        <taxon>Eukaryota</taxon>
        <taxon>Viridiplantae</taxon>
        <taxon>Streptophyta</taxon>
        <taxon>Embryophyta</taxon>
        <taxon>Tracheophyta</taxon>
        <taxon>Spermatophyta</taxon>
        <taxon>Magnoliopsida</taxon>
        <taxon>eudicotyledons</taxon>
        <taxon>Gunneridae</taxon>
        <taxon>Pentapetalae</taxon>
        <taxon>rosids</taxon>
        <taxon>fabids</taxon>
        <taxon>Fabales</taxon>
        <taxon>Fabaceae</taxon>
        <taxon>Papilionoideae</taxon>
        <taxon>50 kb inversion clade</taxon>
        <taxon>NPAAA clade</taxon>
        <taxon>indigoferoid/millettioid clade</taxon>
        <taxon>Phaseoleae</taxon>
        <taxon>Canavalia</taxon>
    </lineage>
</organism>
<dbReference type="InterPro" id="IPR004252">
    <property type="entry name" value="Probable_transposase_24"/>
</dbReference>
<accession>A0AAN9M080</accession>
<evidence type="ECO:0000313" key="1">
    <source>
        <dbReference type="EMBL" id="KAK7345026.1"/>
    </source>
</evidence>
<proteinExistence type="predicted"/>